<reference evidence="3 4" key="1">
    <citation type="submission" date="2018-09" db="EMBL/GenBank/DDBJ databases">
        <title>Genomic Encyclopedia of Archaeal and Bacterial Type Strains, Phase II (KMG-II): from individual species to whole genera.</title>
        <authorList>
            <person name="Goeker M."/>
        </authorList>
    </citation>
    <scope>NUCLEOTIDE SEQUENCE [LARGE SCALE GENOMIC DNA]</scope>
    <source>
        <strain evidence="3 4">DSM 27148</strain>
    </source>
</reference>
<sequence length="417" mass="45103">MKMLKQISWSLLLVLFVGFTACHKDGNDDKTETTDEVLVSSTLATSLSQSFIQSALTLLENQYPDASGLTSFVQSGVNVYKVTYKTTFEGEELIASGLIAVPAASGEYPLLSFQNGTNVLYSDAPSKNYAFNPDDPENTTVVLECMASLGFVVVIPDYPGFGSSESVFHPYLEKENTLPSLTDMITGASELMAKDEIEAKLSGDLFLAGYSQGGWSTMQLLKEIDQNPMTGFDLKAASCGAGPYNLSQMNSIVLGKDTYPMPYYFAYLLQAYELHGLITNPLSDMFADSYASAIPGLFDFETSGGEINAALTTDISALFKADYISGYSSDSQYASVKSALSGNSITAWNLSTPTMLFHGDADNYVPIEISEDFITDFRSIGVSESMISLTKLEGEDHSGGVLPFGLKTVAWFLSLED</sequence>
<comment type="caution">
    <text evidence="3">The sequence shown here is derived from an EMBL/GenBank/DDBJ whole genome shotgun (WGS) entry which is preliminary data.</text>
</comment>
<dbReference type="PANTHER" id="PTHR34853:SF1">
    <property type="entry name" value="LIPASE 5"/>
    <property type="match status" value="1"/>
</dbReference>
<organism evidence="3 4">
    <name type="scientific">Mangrovibacterium diazotrophicum</name>
    <dbReference type="NCBI Taxonomy" id="1261403"/>
    <lineage>
        <taxon>Bacteria</taxon>
        <taxon>Pseudomonadati</taxon>
        <taxon>Bacteroidota</taxon>
        <taxon>Bacteroidia</taxon>
        <taxon>Marinilabiliales</taxon>
        <taxon>Prolixibacteraceae</taxon>
        <taxon>Mangrovibacterium</taxon>
    </lineage>
</organism>
<dbReference type="Pfam" id="PF00326">
    <property type="entry name" value="Peptidase_S9"/>
    <property type="match status" value="1"/>
</dbReference>
<dbReference type="InterPro" id="IPR029058">
    <property type="entry name" value="AB_hydrolase_fold"/>
</dbReference>
<keyword evidence="4" id="KW-1185">Reference proteome</keyword>
<dbReference type="GO" id="GO:0016042">
    <property type="term" value="P:lipid catabolic process"/>
    <property type="evidence" value="ECO:0007669"/>
    <property type="project" value="InterPro"/>
</dbReference>
<dbReference type="Gene3D" id="1.10.260.160">
    <property type="match status" value="1"/>
</dbReference>
<dbReference type="PIRSF" id="PIRSF029171">
    <property type="entry name" value="Esterase_LipA"/>
    <property type="match status" value="1"/>
</dbReference>
<proteinExistence type="predicted"/>
<accession>A0A419WA44</accession>
<dbReference type="RefSeq" id="WP_120273572.1">
    <property type="nucleotide sequence ID" value="NZ_RAPN01000001.1"/>
</dbReference>
<feature type="chain" id="PRO_5019037141" evidence="1">
    <location>
        <begin position="24"/>
        <end position="417"/>
    </location>
</feature>
<dbReference type="PANTHER" id="PTHR34853">
    <property type="match status" value="1"/>
</dbReference>
<gene>
    <name evidence="3" type="ORF">BC643_2722</name>
</gene>
<dbReference type="AlphaFoldDB" id="A0A419WA44"/>
<dbReference type="InterPro" id="IPR001375">
    <property type="entry name" value="Peptidase_S9_cat"/>
</dbReference>
<dbReference type="EMBL" id="RAPN01000001">
    <property type="protein sequence ID" value="RKD92351.1"/>
    <property type="molecule type" value="Genomic_DNA"/>
</dbReference>
<dbReference type="SUPFAM" id="SSF53474">
    <property type="entry name" value="alpha/beta-Hydrolases"/>
    <property type="match status" value="1"/>
</dbReference>
<keyword evidence="1" id="KW-0732">Signal</keyword>
<dbReference type="GO" id="GO:0008236">
    <property type="term" value="F:serine-type peptidase activity"/>
    <property type="evidence" value="ECO:0007669"/>
    <property type="project" value="InterPro"/>
</dbReference>
<dbReference type="Proteomes" id="UP000283387">
    <property type="component" value="Unassembled WGS sequence"/>
</dbReference>
<feature type="signal peptide" evidence="1">
    <location>
        <begin position="1"/>
        <end position="23"/>
    </location>
</feature>
<dbReference type="GO" id="GO:0004806">
    <property type="term" value="F:triacylglycerol lipase activity"/>
    <property type="evidence" value="ECO:0007669"/>
    <property type="project" value="InterPro"/>
</dbReference>
<name>A0A419WA44_9BACT</name>
<evidence type="ECO:0000313" key="4">
    <source>
        <dbReference type="Proteomes" id="UP000283387"/>
    </source>
</evidence>
<dbReference type="OrthoDB" id="9798122at2"/>
<evidence type="ECO:0000259" key="2">
    <source>
        <dbReference type="Pfam" id="PF00326"/>
    </source>
</evidence>
<dbReference type="GO" id="GO:0006508">
    <property type="term" value="P:proteolysis"/>
    <property type="evidence" value="ECO:0007669"/>
    <property type="project" value="InterPro"/>
</dbReference>
<evidence type="ECO:0000313" key="3">
    <source>
        <dbReference type="EMBL" id="RKD92351.1"/>
    </source>
</evidence>
<dbReference type="PROSITE" id="PS51257">
    <property type="entry name" value="PROKAR_LIPOPROTEIN"/>
    <property type="match status" value="1"/>
</dbReference>
<dbReference type="InterPro" id="IPR005152">
    <property type="entry name" value="Lipase_secreted"/>
</dbReference>
<evidence type="ECO:0000256" key="1">
    <source>
        <dbReference type="SAM" id="SignalP"/>
    </source>
</evidence>
<dbReference type="Gene3D" id="3.40.50.1820">
    <property type="entry name" value="alpha/beta hydrolase"/>
    <property type="match status" value="1"/>
</dbReference>
<protein>
    <submittedName>
        <fullName evidence="3">Prolyl oligopeptidase family protein</fullName>
    </submittedName>
</protein>
<feature type="domain" description="Peptidase S9 prolyl oligopeptidase catalytic" evidence="2">
    <location>
        <begin position="143"/>
        <end position="222"/>
    </location>
</feature>